<keyword evidence="2" id="KW-0732">Signal</keyword>
<dbReference type="Proteomes" id="UP000231333">
    <property type="component" value="Unassembled WGS sequence"/>
</dbReference>
<keyword evidence="1" id="KW-0472">Membrane</keyword>
<feature type="signal peptide" evidence="2">
    <location>
        <begin position="1"/>
        <end position="25"/>
    </location>
</feature>
<keyword evidence="1" id="KW-1133">Transmembrane helix</keyword>
<keyword evidence="1" id="KW-0812">Transmembrane</keyword>
<feature type="transmembrane region" description="Helical" evidence="1">
    <location>
        <begin position="96"/>
        <end position="114"/>
    </location>
</feature>
<dbReference type="Pfam" id="PF18895">
    <property type="entry name" value="T4SS_pilin"/>
    <property type="match status" value="1"/>
</dbReference>
<name>A0A2H0QSH5_9BACT</name>
<reference evidence="3 4" key="1">
    <citation type="submission" date="2017-09" db="EMBL/GenBank/DDBJ databases">
        <title>Depth-based differentiation of microbial function through sediment-hosted aquifers and enrichment of novel symbionts in the deep terrestrial subsurface.</title>
        <authorList>
            <person name="Probst A.J."/>
            <person name="Ladd B."/>
            <person name="Jarett J.K."/>
            <person name="Geller-Mcgrath D.E."/>
            <person name="Sieber C.M."/>
            <person name="Emerson J.B."/>
            <person name="Anantharaman K."/>
            <person name="Thomas B.C."/>
            <person name="Malmstrom R."/>
            <person name="Stieglmeier M."/>
            <person name="Klingl A."/>
            <person name="Woyke T."/>
            <person name="Ryan C.M."/>
            <person name="Banfield J.F."/>
        </authorList>
    </citation>
    <scope>NUCLEOTIDE SEQUENCE [LARGE SCALE GENOMIC DNA]</scope>
    <source>
        <strain evidence="3">CG10_big_fil_rev_8_21_14_0_10_42_12</strain>
    </source>
</reference>
<dbReference type="EMBL" id="PCXL01000026">
    <property type="protein sequence ID" value="PIR37269.1"/>
    <property type="molecule type" value="Genomic_DNA"/>
</dbReference>
<evidence type="ECO:0000313" key="3">
    <source>
        <dbReference type="EMBL" id="PIR37269.1"/>
    </source>
</evidence>
<comment type="caution">
    <text evidence="3">The sequence shown here is derived from an EMBL/GenBank/DDBJ whole genome shotgun (WGS) entry which is preliminary data.</text>
</comment>
<evidence type="ECO:0000256" key="2">
    <source>
        <dbReference type="SAM" id="SignalP"/>
    </source>
</evidence>
<feature type="transmembrane region" description="Helical" evidence="1">
    <location>
        <begin position="61"/>
        <end position="84"/>
    </location>
</feature>
<feature type="chain" id="PRO_5013809545" evidence="2">
    <location>
        <begin position="26"/>
        <end position="295"/>
    </location>
</feature>
<dbReference type="PROSITE" id="PS51257">
    <property type="entry name" value="PROKAR_LIPOPROTEIN"/>
    <property type="match status" value="1"/>
</dbReference>
<accession>A0A2H0QSH5</accession>
<sequence>MKKGFISLLFTLSLALSCVPMISFAQESREYTLLAPLPLGQGGTEVTRTDFAGYINGMYRFVLGVAGILAVIMIIYAGFVYMTTDAFQKKQEGREHIKNAILGLLLAISTWLILNTINPNLLQFNFQIQRPVTTVQPLVIPGSGSPDNGAAGPNNQFCTTCSSLAGTRLPLKQGQGDELDAEMIAKLQAFNQDMSGTNWQITEAFPPTTTKHKDQCHYNGTCIDANFTPGTPATATNIDNFISTAAEHKMIAEYEVPTEADRTRLRNEGATGTILVVPGVVPHFSVYNAQAPQTN</sequence>
<dbReference type="InterPro" id="IPR043993">
    <property type="entry name" value="T4SS_pilin"/>
</dbReference>
<gene>
    <name evidence="3" type="ORF">COV34_03545</name>
</gene>
<proteinExistence type="predicted"/>
<evidence type="ECO:0000256" key="1">
    <source>
        <dbReference type="SAM" id="Phobius"/>
    </source>
</evidence>
<dbReference type="AlphaFoldDB" id="A0A2H0QSH5"/>
<organism evidence="3 4">
    <name type="scientific">Candidatus Zambryskibacteria bacterium CG10_big_fil_rev_8_21_14_0_10_42_12</name>
    <dbReference type="NCBI Taxonomy" id="1975115"/>
    <lineage>
        <taxon>Bacteria</taxon>
        <taxon>Candidatus Zambryskiibacteriota</taxon>
    </lineage>
</organism>
<protein>
    <submittedName>
        <fullName evidence="3">Uncharacterized protein</fullName>
    </submittedName>
</protein>
<evidence type="ECO:0000313" key="4">
    <source>
        <dbReference type="Proteomes" id="UP000231333"/>
    </source>
</evidence>